<sequence length="944" mass="98156">MSVDALHEHTANLVCLEAVWPAYPIVHDVVAAASSGSALWTAGRAGSIIRWAQPDRSGAWEPAVLCCGHSAPVHTLLSCTAGQPALLSVDEQGGICLWEEATGICNHRAVLPIRPGAKAVAFTSGEHVCLHCQSGADASAAAGDHALAVVQAGSLAVVAMVMPAAMQSLARFFEQGPFLVGGDALAPAFCVQGFSSGAVVLTPLAICSMAHQLTCLRHTAAAPPALCVHTAAVTHMLPPPETAPLPWSCCIASIGADGTVCIVSLITLRCERVLPGHPPGSPYHIFWDPTLGYMACMCSDPEGPAGPGLSDQGHEPLLILWDIHAGRQDPGQGERPHSSPSTPAGSMAPPPTPTAAVANYLPAAVHLVEVDIRGLLVMPPVLAAQPAAPASETAPPMHPFASGSPKRAVQKAGITKSSGRGVRLRELLPKLPVPDLPLWGSLWQETNDSLREAARALLAAATDPAAYGLRGAVPYEAMAIIIRTGLSPTQLQPQQMLDLTLQVADDAAWPPHQLIVAGAACVYHARDMPEELLARVVPQLVGLVCGPPGPHSSAAASVMAEGLTGPSAVRWKQHLSDLTALIQKVLAVCERLGAVAAGPLTSSAPPTKQAPRRLPSTRTIGRTVSLTLASAGYSAAKVAAAGSVTSMSMRDLSQAAPQAEASASASKPQLKSAELMKCRDSVASLLPALAAIDLRMFLHLMGHRMTGGCVGESPSHLMCLMALVRLMHSRGGLAQVAAHLPLLITVVLKGLDPVFPALRRTCLQGVMAVVKEVCMRFPMVTFTVAVNPMLLAVGCAPSQDQAMPAVGGSHLDVGEPIAVYDMDTGAKKRALHFSRADGPTRVRQASEAISAAAFNASGDSLAAFTAADSCVRIWPLVAAWTQRLQRGPAVLLPTARLSVPPLAQGPRPLKGGSAVDLGYHVVWETDSRVAVVYHGQRVTVNVPV</sequence>
<keyword evidence="3" id="KW-1185">Reference proteome</keyword>
<dbReference type="Gene3D" id="2.130.10.10">
    <property type="entry name" value="YVTN repeat-like/Quinoprotein amine dehydrogenase"/>
    <property type="match status" value="1"/>
</dbReference>
<proteinExistence type="predicted"/>
<dbReference type="AlphaFoldDB" id="A0AAW1Q386"/>
<accession>A0AAW1Q386</accession>
<dbReference type="Proteomes" id="UP001489004">
    <property type="component" value="Unassembled WGS sequence"/>
</dbReference>
<dbReference type="SUPFAM" id="SSF50969">
    <property type="entry name" value="YVTN repeat-like/Quinoprotein amine dehydrogenase"/>
    <property type="match status" value="1"/>
</dbReference>
<reference evidence="2 3" key="1">
    <citation type="journal article" date="2024" name="Nat. Commun.">
        <title>Phylogenomics reveals the evolutionary origins of lichenization in chlorophyte algae.</title>
        <authorList>
            <person name="Puginier C."/>
            <person name="Libourel C."/>
            <person name="Otte J."/>
            <person name="Skaloud P."/>
            <person name="Haon M."/>
            <person name="Grisel S."/>
            <person name="Petersen M."/>
            <person name="Berrin J.G."/>
            <person name="Delaux P.M."/>
            <person name="Dal Grande F."/>
            <person name="Keller J."/>
        </authorList>
    </citation>
    <scope>NUCLEOTIDE SEQUENCE [LARGE SCALE GENOMIC DNA]</scope>
    <source>
        <strain evidence="2 3">SAG 2043</strain>
    </source>
</reference>
<dbReference type="PANTHER" id="PTHR44099">
    <property type="entry name" value="RABCONNECTIN-3B, ISOFORM A"/>
    <property type="match status" value="1"/>
</dbReference>
<dbReference type="SUPFAM" id="SSF50978">
    <property type="entry name" value="WD40 repeat-like"/>
    <property type="match status" value="1"/>
</dbReference>
<gene>
    <name evidence="2" type="ORF">WJX72_004909</name>
</gene>
<dbReference type="PANTHER" id="PTHR44099:SF4">
    <property type="entry name" value="RABCONNECTIN-3B, ISOFORM A"/>
    <property type="match status" value="1"/>
</dbReference>
<feature type="compositionally biased region" description="Low complexity" evidence="1">
    <location>
        <begin position="338"/>
        <end position="347"/>
    </location>
</feature>
<evidence type="ECO:0000313" key="3">
    <source>
        <dbReference type="Proteomes" id="UP001489004"/>
    </source>
</evidence>
<dbReference type="GO" id="GO:0005737">
    <property type="term" value="C:cytoplasm"/>
    <property type="evidence" value="ECO:0007669"/>
    <property type="project" value="TreeGrafter"/>
</dbReference>
<dbReference type="EMBL" id="JALJOR010000005">
    <property type="protein sequence ID" value="KAK9816768.1"/>
    <property type="molecule type" value="Genomic_DNA"/>
</dbReference>
<feature type="region of interest" description="Disordered" evidence="1">
    <location>
        <begin position="327"/>
        <end position="353"/>
    </location>
</feature>
<feature type="compositionally biased region" description="Basic and acidic residues" evidence="1">
    <location>
        <begin position="327"/>
        <end position="337"/>
    </location>
</feature>
<dbReference type="InterPro" id="IPR049916">
    <property type="entry name" value="WDR72-like"/>
</dbReference>
<comment type="caution">
    <text evidence="2">The sequence shown here is derived from an EMBL/GenBank/DDBJ whole genome shotgun (WGS) entry which is preliminary data.</text>
</comment>
<dbReference type="InterPro" id="IPR011044">
    <property type="entry name" value="Quino_amine_DH_bsu"/>
</dbReference>
<name>A0AAW1Q386_9CHLO</name>
<protein>
    <submittedName>
        <fullName evidence="2">Uncharacterized protein</fullName>
    </submittedName>
</protein>
<organism evidence="2 3">
    <name type="scientific">[Myrmecia] bisecta</name>
    <dbReference type="NCBI Taxonomy" id="41462"/>
    <lineage>
        <taxon>Eukaryota</taxon>
        <taxon>Viridiplantae</taxon>
        <taxon>Chlorophyta</taxon>
        <taxon>core chlorophytes</taxon>
        <taxon>Trebouxiophyceae</taxon>
        <taxon>Trebouxiales</taxon>
        <taxon>Trebouxiaceae</taxon>
        <taxon>Myrmecia</taxon>
    </lineage>
</organism>
<dbReference type="InterPro" id="IPR015943">
    <property type="entry name" value="WD40/YVTN_repeat-like_dom_sf"/>
</dbReference>
<evidence type="ECO:0000313" key="2">
    <source>
        <dbReference type="EMBL" id="KAK9816768.1"/>
    </source>
</evidence>
<evidence type="ECO:0000256" key="1">
    <source>
        <dbReference type="SAM" id="MobiDB-lite"/>
    </source>
</evidence>
<dbReference type="InterPro" id="IPR036322">
    <property type="entry name" value="WD40_repeat_dom_sf"/>
</dbReference>